<reference evidence="2 3" key="1">
    <citation type="submission" date="2014-04" db="EMBL/GenBank/DDBJ databases">
        <authorList>
            <consortium name="DOE Joint Genome Institute"/>
            <person name="Kuo A."/>
            <person name="Kohler A."/>
            <person name="Costa M.D."/>
            <person name="Nagy L.G."/>
            <person name="Floudas D."/>
            <person name="Copeland A."/>
            <person name="Barry K.W."/>
            <person name="Cichocki N."/>
            <person name="Veneault-Fourrey C."/>
            <person name="LaButti K."/>
            <person name="Lindquist E.A."/>
            <person name="Lipzen A."/>
            <person name="Lundell T."/>
            <person name="Morin E."/>
            <person name="Murat C."/>
            <person name="Sun H."/>
            <person name="Tunlid A."/>
            <person name="Henrissat B."/>
            <person name="Grigoriev I.V."/>
            <person name="Hibbett D.S."/>
            <person name="Martin F."/>
            <person name="Nordberg H.P."/>
            <person name="Cantor M.N."/>
            <person name="Hua S.X."/>
        </authorList>
    </citation>
    <scope>NUCLEOTIDE SEQUENCE [LARGE SCALE GENOMIC DNA]</scope>
    <source>
        <strain evidence="2 3">441</strain>
    </source>
</reference>
<name>A0A0C9ZCS6_9AGAM</name>
<organism evidence="2 3">
    <name type="scientific">Pisolithus microcarpus 441</name>
    <dbReference type="NCBI Taxonomy" id="765257"/>
    <lineage>
        <taxon>Eukaryota</taxon>
        <taxon>Fungi</taxon>
        <taxon>Dikarya</taxon>
        <taxon>Basidiomycota</taxon>
        <taxon>Agaricomycotina</taxon>
        <taxon>Agaricomycetes</taxon>
        <taxon>Agaricomycetidae</taxon>
        <taxon>Boletales</taxon>
        <taxon>Sclerodermatineae</taxon>
        <taxon>Pisolithaceae</taxon>
        <taxon>Pisolithus</taxon>
    </lineage>
</organism>
<feature type="compositionally biased region" description="Polar residues" evidence="1">
    <location>
        <begin position="117"/>
        <end position="141"/>
    </location>
</feature>
<evidence type="ECO:0000313" key="2">
    <source>
        <dbReference type="EMBL" id="KIK27056.1"/>
    </source>
</evidence>
<accession>A0A0C9ZCS6</accession>
<protein>
    <submittedName>
        <fullName evidence="2">Uncharacterized protein</fullName>
    </submittedName>
</protein>
<dbReference type="EMBL" id="KN833698">
    <property type="protein sequence ID" value="KIK27056.1"/>
    <property type="molecule type" value="Genomic_DNA"/>
</dbReference>
<reference evidence="3" key="2">
    <citation type="submission" date="2015-01" db="EMBL/GenBank/DDBJ databases">
        <title>Evolutionary Origins and Diversification of the Mycorrhizal Mutualists.</title>
        <authorList>
            <consortium name="DOE Joint Genome Institute"/>
            <consortium name="Mycorrhizal Genomics Consortium"/>
            <person name="Kohler A."/>
            <person name="Kuo A."/>
            <person name="Nagy L.G."/>
            <person name="Floudas D."/>
            <person name="Copeland A."/>
            <person name="Barry K.W."/>
            <person name="Cichocki N."/>
            <person name="Veneault-Fourrey C."/>
            <person name="LaButti K."/>
            <person name="Lindquist E.A."/>
            <person name="Lipzen A."/>
            <person name="Lundell T."/>
            <person name="Morin E."/>
            <person name="Murat C."/>
            <person name="Riley R."/>
            <person name="Ohm R."/>
            <person name="Sun H."/>
            <person name="Tunlid A."/>
            <person name="Henrissat B."/>
            <person name="Grigoriev I.V."/>
            <person name="Hibbett D.S."/>
            <person name="Martin F."/>
        </authorList>
    </citation>
    <scope>NUCLEOTIDE SEQUENCE [LARGE SCALE GENOMIC DNA]</scope>
    <source>
        <strain evidence="3">441</strain>
    </source>
</reference>
<dbReference type="Proteomes" id="UP000054018">
    <property type="component" value="Unassembled WGS sequence"/>
</dbReference>
<gene>
    <name evidence="2" type="ORF">PISMIDRAFT_219448</name>
</gene>
<proteinExistence type="predicted"/>
<evidence type="ECO:0000256" key="1">
    <source>
        <dbReference type="SAM" id="MobiDB-lite"/>
    </source>
</evidence>
<dbReference type="HOGENOM" id="CLU_1826022_0_0_1"/>
<feature type="region of interest" description="Disordered" evidence="1">
    <location>
        <begin position="109"/>
        <end position="141"/>
    </location>
</feature>
<dbReference type="AlphaFoldDB" id="A0A0C9ZCS6"/>
<dbReference type="OrthoDB" id="10491030at2759"/>
<sequence length="141" mass="15687">MQTRSSRHQTVGGSQENIHRRRLIPFQLGVNPRAHNITARTVLPAPSSPLARYSLTAAVDERASRELDAGRRVIQRKSICGLIPEELGGLSSDLSATLHNRIDLSSEFLKRHHKPRSSPTRTFSDPQILSTTTTQPVHIPK</sequence>
<evidence type="ECO:0000313" key="3">
    <source>
        <dbReference type="Proteomes" id="UP000054018"/>
    </source>
</evidence>
<keyword evidence="3" id="KW-1185">Reference proteome</keyword>